<name>A0ABX3FV85_9ACTN</name>
<sequence>MLMRDTDWLWMARRLVGLQLAGVDLSVFLPQMGRMTAGIHQAVTANAARIKAEGTDCWAELLKATMPSGLVRDAILASPAWPDIAAAMGRLDAAGIDVARILTDAHRAGAGVDQAVAAVTAAAATAPTAPTAAPTAPTRPIPAPAPAAPAAPAPAPGAVAGAARDVLAERMGAAGDPWAASARPVPAPAPAPAGPPAPAASLPANADAKRAWGPLTEGLTVPRDLDLDLGNRPACNSSANTTAPTPSPST</sequence>
<feature type="compositionally biased region" description="Pro residues" evidence="1">
    <location>
        <begin position="137"/>
        <end position="155"/>
    </location>
</feature>
<gene>
    <name evidence="2" type="ORF">AVW11_28495</name>
</gene>
<evidence type="ECO:0000313" key="2">
    <source>
        <dbReference type="EMBL" id="OLZ58246.1"/>
    </source>
</evidence>
<protein>
    <submittedName>
        <fullName evidence="2">Uncharacterized protein</fullName>
    </submittedName>
</protein>
<evidence type="ECO:0000256" key="1">
    <source>
        <dbReference type="SAM" id="MobiDB-lite"/>
    </source>
</evidence>
<feature type="compositionally biased region" description="Low complexity" evidence="1">
    <location>
        <begin position="127"/>
        <end position="136"/>
    </location>
</feature>
<keyword evidence="3" id="KW-1185">Reference proteome</keyword>
<dbReference type="Proteomes" id="UP000187151">
    <property type="component" value="Unassembled WGS sequence"/>
</dbReference>
<dbReference type="EMBL" id="MQUR01000088">
    <property type="protein sequence ID" value="OLZ58246.1"/>
    <property type="molecule type" value="Genomic_DNA"/>
</dbReference>
<reference evidence="2 3" key="1">
    <citation type="submission" date="2016-01" db="EMBL/GenBank/DDBJ databases">
        <title>Streptomyces amritsarensis strain MTCC 11845 genome sequencing and assembly.</title>
        <authorList>
            <person name="Sharma D."/>
            <person name="Nair G.R."/>
            <person name="Kaur G."/>
            <person name="Manhas R.K."/>
            <person name="Mayilraj S."/>
        </authorList>
    </citation>
    <scope>NUCLEOTIDE SEQUENCE [LARGE SCALE GENOMIC DNA]</scope>
    <source>
        <strain evidence="2 3">MTCC 11845</strain>
    </source>
</reference>
<dbReference type="RefSeq" id="WP_158076167.1">
    <property type="nucleotide sequence ID" value="NZ_MQUR01000088.1"/>
</dbReference>
<evidence type="ECO:0000313" key="3">
    <source>
        <dbReference type="Proteomes" id="UP000187151"/>
    </source>
</evidence>
<comment type="caution">
    <text evidence="2">The sequence shown here is derived from an EMBL/GenBank/DDBJ whole genome shotgun (WGS) entry which is preliminary data.</text>
</comment>
<feature type="region of interest" description="Disordered" evidence="1">
    <location>
        <begin position="127"/>
        <end position="157"/>
    </location>
</feature>
<accession>A0ABX3FV85</accession>
<feature type="region of interest" description="Disordered" evidence="1">
    <location>
        <begin position="177"/>
        <end position="250"/>
    </location>
</feature>
<organism evidence="2 3">
    <name type="scientific">Streptomyces amritsarensis</name>
    <dbReference type="NCBI Taxonomy" id="681158"/>
    <lineage>
        <taxon>Bacteria</taxon>
        <taxon>Bacillati</taxon>
        <taxon>Actinomycetota</taxon>
        <taxon>Actinomycetes</taxon>
        <taxon>Kitasatosporales</taxon>
        <taxon>Streptomycetaceae</taxon>
        <taxon>Streptomyces</taxon>
    </lineage>
</organism>
<feature type="compositionally biased region" description="Pro residues" evidence="1">
    <location>
        <begin position="185"/>
        <end position="198"/>
    </location>
</feature>
<proteinExistence type="predicted"/>